<dbReference type="InterPro" id="IPR044893">
    <property type="entry name" value="RNA_pol_Rpb1_clamp_domain"/>
</dbReference>
<evidence type="ECO:0000256" key="7">
    <source>
        <dbReference type="RuleBase" id="RU004279"/>
    </source>
</evidence>
<keyword evidence="3 7" id="KW-0548">Nucleotidyltransferase</keyword>
<proteinExistence type="inferred from homology"/>
<evidence type="ECO:0000256" key="6">
    <source>
        <dbReference type="ARBA" id="ARBA00048552"/>
    </source>
</evidence>
<keyword evidence="1 7" id="KW-0240">DNA-directed RNA polymerase</keyword>
<dbReference type="Gene3D" id="1.10.40.90">
    <property type="match status" value="1"/>
</dbReference>
<organism evidence="9 10">
    <name type="scientific">Candidatus Hodgkinia cicadicola</name>
    <dbReference type="NCBI Taxonomy" id="573658"/>
    <lineage>
        <taxon>Bacteria</taxon>
        <taxon>Pseudomonadati</taxon>
        <taxon>Pseudomonadota</taxon>
        <taxon>Alphaproteobacteria</taxon>
        <taxon>Hyphomicrobiales</taxon>
        <taxon>Candidatus Hodgkinia</taxon>
    </lineage>
</organism>
<protein>
    <recommendedName>
        <fullName evidence="7">DNA-directed RNA polymerase subunit</fullName>
        <ecNumber evidence="7">2.7.7.6</ecNumber>
    </recommendedName>
</protein>
<dbReference type="InterPro" id="IPR000722">
    <property type="entry name" value="RNA_pol_asu"/>
</dbReference>
<dbReference type="Gene3D" id="4.10.860.120">
    <property type="entry name" value="RNA polymerase II, clamp domain"/>
    <property type="match status" value="1"/>
</dbReference>
<keyword evidence="5 7" id="KW-0804">Transcription</keyword>
<dbReference type="InterPro" id="IPR006592">
    <property type="entry name" value="RNA_pol_N"/>
</dbReference>
<dbReference type="InterPro" id="IPR007081">
    <property type="entry name" value="RNA_pol_Rpb1_5"/>
</dbReference>
<evidence type="ECO:0000256" key="5">
    <source>
        <dbReference type="ARBA" id="ARBA00023163"/>
    </source>
</evidence>
<dbReference type="Gene3D" id="1.10.274.100">
    <property type="entry name" value="RNA polymerase Rpb1, domain 3"/>
    <property type="match status" value="2"/>
</dbReference>
<evidence type="ECO:0000256" key="4">
    <source>
        <dbReference type="ARBA" id="ARBA00022723"/>
    </source>
</evidence>
<evidence type="ECO:0000256" key="1">
    <source>
        <dbReference type="ARBA" id="ARBA00022478"/>
    </source>
</evidence>
<dbReference type="InterPro" id="IPR038120">
    <property type="entry name" value="Rpb1_funnel_sf"/>
</dbReference>
<dbReference type="Pfam" id="PF04998">
    <property type="entry name" value="RNA_pol_Rpb1_5"/>
    <property type="match status" value="1"/>
</dbReference>
<evidence type="ECO:0000256" key="3">
    <source>
        <dbReference type="ARBA" id="ARBA00022695"/>
    </source>
</evidence>
<evidence type="ECO:0000259" key="8">
    <source>
        <dbReference type="SMART" id="SM00663"/>
    </source>
</evidence>
<comment type="similarity">
    <text evidence="7">Belongs to the RNA polymerase beta' chain family.</text>
</comment>
<dbReference type="SMART" id="SM00663">
    <property type="entry name" value="RPOLA_N"/>
    <property type="match status" value="1"/>
</dbReference>
<dbReference type="InterPro" id="IPR007066">
    <property type="entry name" value="RNA_pol_Rpb1_3"/>
</dbReference>
<comment type="function">
    <text evidence="7">DNA-dependent RNA polymerase catalyzes the transcription of DNA into RNA using the four ribonucleoside triphosphates as substrates.</text>
</comment>
<dbReference type="Gene3D" id="2.40.40.20">
    <property type="match status" value="1"/>
</dbReference>
<dbReference type="GO" id="GO:0000428">
    <property type="term" value="C:DNA-directed RNA polymerase complex"/>
    <property type="evidence" value="ECO:0007669"/>
    <property type="project" value="UniProtKB-KW"/>
</dbReference>
<feature type="domain" description="RNA polymerase N-terminal" evidence="8">
    <location>
        <begin position="224"/>
        <end position="508"/>
    </location>
</feature>
<name>A0ABX4MEN9_9HYPH</name>
<comment type="catalytic activity">
    <reaction evidence="6 7">
        <text>RNA(n) + a ribonucleoside 5'-triphosphate = RNA(n+1) + diphosphate</text>
        <dbReference type="Rhea" id="RHEA:21248"/>
        <dbReference type="Rhea" id="RHEA-COMP:14527"/>
        <dbReference type="Rhea" id="RHEA-COMP:17342"/>
        <dbReference type="ChEBI" id="CHEBI:33019"/>
        <dbReference type="ChEBI" id="CHEBI:61557"/>
        <dbReference type="ChEBI" id="CHEBI:140395"/>
        <dbReference type="EC" id="2.7.7.6"/>
    </reaction>
</comment>
<dbReference type="Gene3D" id="1.10.150.390">
    <property type="match status" value="1"/>
</dbReference>
<sequence length="1341" mass="151728">MLSVFNKNITNLRFKITSPETILSWSYGEIRNANTYDDNGKPIVDGLFCPKIFGPGKKNECLCSTSNLNNEMICQTCGVYLGSDRMKTRSRFGHINLSTPVIHTLFSKPTPNILSGLLNMDVETVQDIIDCKLHVITWSDLDDYRNGQVISTEAYRNMWEQKNQCIVASGGRAIMELLSRVQLTRIKTSLIKELKHTKSEDRLDKIRNKLEMIEDFISNNFKLEWLVIRLLPVLPAELRPVMVLDDDTVATSDLNVLYKHIITANNNKLIKTNKIRFNNVGELDGYIKALTLLQKTVDDLIDNSSDIDNPNDYNTTALKSLAGMLKGKRGRFRHNILGKRVDYSGRSVIVPEPSLSINECSIPRSMAVELFKPFIHYKLMLESELTTKSTIKHILENDVRSTYKILDEIVSYCPVLLNRAPTLHKLSMRAFWVKLTNEKVIRLHPLVCSGFNADFDGDQMAVHVPLSFNARLEATTLLMADNNVMHPAHGDPCILPSQDMIFGLYYMSLTSPEHKDICLSSYNEVHKLLFLRRINLHTKIKFRTVINGEKTEILSTPGRLLISELIPSECNFLYEWNYPDLSKQLTSDIIELVNNKCGPQQMTTFCERLMRLGLKYATQSGMSLSESDLSNLSYKRILLKDIRSIITRSWSKIDNEQKIPMPLSIWPKVLDVVNNNINLEVKGYSSKQTSIQMIVNSGARGTLSQIQQLIGSRGYIVGFEGKPCRLPILNAYNEGLSLIQYFCCTYSSRRGLIDTTLNTANSGYLTRKLVESTREWIISEDDCNTETGLQIKPIINLEFIKNRLIGRFLAKPILKNNKITVKKNELITKDNICNILMNYNNDLWIRSPLTCQARFGICKLCYGIELSSGNVVQQGDSVGVIAAQSISEPGTQLTLRTFHGLTNVDDKTHEKFMENCLMSPFSGIIKIKNISCVISESNGTIVVNSNCILSIMEDNIEIWSYKLPRGTHLLVQNNKHVGSEEILCFNCIRPTSLLSLANGWLFFRNLVYHLNIKKEPTNIIEKVVTNVKPNVVTDKLSLIGLNVGRIKRLYYVFVGNRNKFIIRPNELINLFDSILEFTIKDEDEIDITLTEDSERLSKLFDNHVAENNTSIINPIDGLLKHGINGNGNRSFVIDPINNNKRPIVYTNLDVKLLVEDNKVMKRGQIILHGDHDLSNYAEIYGFNNFFNYFISIVQEIYGNQGINVNSKHIEMVLRQMTNVVSISDPGNSPLVVGCCYRWQNVSLINNHINKLKRKMASGIRQIVGITDTCLNHGSILSAISFQGAIKIIIKAIISGNDYKITKIKDKIMLGKIPLVGTGFASKRRSIGNEKINGSDPVHGKI</sequence>
<keyword evidence="4" id="KW-0479">Metal-binding</keyword>
<evidence type="ECO:0000313" key="9">
    <source>
        <dbReference type="EMBL" id="PIM94819.1"/>
    </source>
</evidence>
<accession>A0ABX4MEN9</accession>
<dbReference type="InterPro" id="IPR045867">
    <property type="entry name" value="DNA-dir_RpoC_beta_prime"/>
</dbReference>
<dbReference type="EMBL" id="NXGL01000106">
    <property type="protein sequence ID" value="PIM94819.1"/>
    <property type="molecule type" value="Genomic_DNA"/>
</dbReference>
<dbReference type="Gene3D" id="1.10.1790.20">
    <property type="match status" value="1"/>
</dbReference>
<dbReference type="Pfam" id="PF00623">
    <property type="entry name" value="RNA_pol_Rpb1_2"/>
    <property type="match status" value="2"/>
</dbReference>
<gene>
    <name evidence="9" type="primary">rpoC</name>
    <name evidence="9" type="ORF">MAGCAS_291</name>
</gene>
<dbReference type="SUPFAM" id="SSF64484">
    <property type="entry name" value="beta and beta-prime subunits of DNA dependent RNA-polymerase"/>
    <property type="match status" value="1"/>
</dbReference>
<dbReference type="Proteomes" id="UP000229707">
    <property type="component" value="Unassembled WGS sequence"/>
</dbReference>
<dbReference type="InterPro" id="IPR007080">
    <property type="entry name" value="RNA_pol_Rpb1_1"/>
</dbReference>
<reference evidence="9" key="1">
    <citation type="submission" date="2017-09" db="EMBL/GenBank/DDBJ databases">
        <authorList>
            <person name="Campbell M.A."/>
            <person name="Lukasik P."/>
            <person name="Simon C."/>
            <person name="McCutcheon J.P."/>
        </authorList>
    </citation>
    <scope>NUCLEOTIDE SEQUENCE [LARGE SCALE GENOMIC DNA]</scope>
    <source>
        <strain evidence="9">MAGCAS</strain>
    </source>
</reference>
<dbReference type="GO" id="GO:0003899">
    <property type="term" value="F:DNA-directed RNA polymerase activity"/>
    <property type="evidence" value="ECO:0007669"/>
    <property type="project" value="UniProtKB-EC"/>
</dbReference>
<comment type="caution">
    <text evidence="9">The sequence shown here is derived from an EMBL/GenBank/DDBJ whole genome shotgun (WGS) entry which is preliminary data.</text>
</comment>
<dbReference type="InterPro" id="IPR042102">
    <property type="entry name" value="RNA_pol_Rpb1_3_sf"/>
</dbReference>
<dbReference type="Gene3D" id="1.10.132.30">
    <property type="match status" value="1"/>
</dbReference>
<dbReference type="PANTHER" id="PTHR19376:SF54">
    <property type="entry name" value="DNA-DIRECTED RNA POLYMERASE SUBUNIT BETA"/>
    <property type="match status" value="1"/>
</dbReference>
<dbReference type="EC" id="2.7.7.6" evidence="7"/>
<evidence type="ECO:0000256" key="2">
    <source>
        <dbReference type="ARBA" id="ARBA00022679"/>
    </source>
</evidence>
<dbReference type="Pfam" id="PF04997">
    <property type="entry name" value="RNA_pol_Rpb1_1"/>
    <property type="match status" value="1"/>
</dbReference>
<keyword evidence="10" id="KW-1185">Reference proteome</keyword>
<dbReference type="Pfam" id="PF04983">
    <property type="entry name" value="RNA_pol_Rpb1_3"/>
    <property type="match status" value="1"/>
</dbReference>
<dbReference type="PANTHER" id="PTHR19376">
    <property type="entry name" value="DNA-DIRECTED RNA POLYMERASE"/>
    <property type="match status" value="1"/>
</dbReference>
<dbReference type="Gene3D" id="2.40.50.100">
    <property type="match status" value="2"/>
</dbReference>
<evidence type="ECO:0000313" key="10">
    <source>
        <dbReference type="Proteomes" id="UP000229707"/>
    </source>
</evidence>
<keyword evidence="2 7" id="KW-0808">Transferase</keyword>